<proteinExistence type="inferred from homology"/>
<dbReference type="InterPro" id="IPR039793">
    <property type="entry name" value="UROS/Hem4"/>
</dbReference>
<keyword evidence="4 9" id="KW-0456">Lyase</keyword>
<comment type="catalytic activity">
    <reaction evidence="8 9">
        <text>hydroxymethylbilane = uroporphyrinogen III + H2O</text>
        <dbReference type="Rhea" id="RHEA:18965"/>
        <dbReference type="ChEBI" id="CHEBI:15377"/>
        <dbReference type="ChEBI" id="CHEBI:57308"/>
        <dbReference type="ChEBI" id="CHEBI:57845"/>
        <dbReference type="EC" id="4.2.1.75"/>
    </reaction>
</comment>
<comment type="caution">
    <text evidence="11">The sequence shown here is derived from an EMBL/GenBank/DDBJ whole genome shotgun (WGS) entry which is preliminary data.</text>
</comment>
<keyword evidence="12" id="KW-1185">Reference proteome</keyword>
<evidence type="ECO:0000313" key="11">
    <source>
        <dbReference type="EMBL" id="MBN4066748.1"/>
    </source>
</evidence>
<dbReference type="EMBL" id="JAFITR010000021">
    <property type="protein sequence ID" value="MBN4066748.1"/>
    <property type="molecule type" value="Genomic_DNA"/>
</dbReference>
<dbReference type="PANTHER" id="PTHR38042:SF1">
    <property type="entry name" value="UROPORPHYRINOGEN-III SYNTHASE, CHLOROPLASTIC"/>
    <property type="match status" value="1"/>
</dbReference>
<evidence type="ECO:0000256" key="5">
    <source>
        <dbReference type="ARBA" id="ARBA00023244"/>
    </source>
</evidence>
<evidence type="ECO:0000256" key="3">
    <source>
        <dbReference type="ARBA" id="ARBA00013109"/>
    </source>
</evidence>
<name>A0ABS3AQY2_9BACT</name>
<evidence type="ECO:0000256" key="9">
    <source>
        <dbReference type="RuleBase" id="RU366031"/>
    </source>
</evidence>
<gene>
    <name evidence="11" type="ORF">JYU14_01535</name>
</gene>
<dbReference type="Proteomes" id="UP000722121">
    <property type="component" value="Unassembled WGS sequence"/>
</dbReference>
<organism evidence="11 12">
    <name type="scientific">Simkania negevensis</name>
    <dbReference type="NCBI Taxonomy" id="83561"/>
    <lineage>
        <taxon>Bacteria</taxon>
        <taxon>Pseudomonadati</taxon>
        <taxon>Chlamydiota</taxon>
        <taxon>Chlamydiia</taxon>
        <taxon>Parachlamydiales</taxon>
        <taxon>Simkaniaceae</taxon>
        <taxon>Simkania</taxon>
    </lineage>
</organism>
<comment type="similarity">
    <text evidence="2 9">Belongs to the uroporphyrinogen-III synthase family.</text>
</comment>
<sequence length="218" mass="24484">MQKKILYLGLDPERFEGEVTHYPVIKIKMRDPADGDIASAIADLPLYTHLIFTSRTAVTAFVDAIAFYHLAVDLLKGKQIIAIGSATAERLHGYSVAVDAMPEVATQEGVVALLNEEPLERTYLFCPHSSLARKVLREYLERRGALHRFLHFYTTMPRLNEPPPDLAIYDEIVFTSPSTVDAFRSLFPNMPFQEKYRAIGTVTAKSLIEVSRATKGTR</sequence>
<comment type="pathway">
    <text evidence="1 9">Porphyrin-containing compound metabolism; protoporphyrin-IX biosynthesis; coproporphyrinogen-III from 5-aminolevulinate: step 3/4.</text>
</comment>
<evidence type="ECO:0000256" key="2">
    <source>
        <dbReference type="ARBA" id="ARBA00008133"/>
    </source>
</evidence>
<accession>A0ABS3AQY2</accession>
<dbReference type="InterPro" id="IPR036108">
    <property type="entry name" value="4pyrrol_syn_uPrphyn_synt_sf"/>
</dbReference>
<feature type="domain" description="Tetrapyrrole biosynthesis uroporphyrinogen III synthase" evidence="10">
    <location>
        <begin position="14"/>
        <end position="208"/>
    </location>
</feature>
<dbReference type="Pfam" id="PF02602">
    <property type="entry name" value="HEM4"/>
    <property type="match status" value="1"/>
</dbReference>
<dbReference type="CDD" id="cd06578">
    <property type="entry name" value="HemD"/>
    <property type="match status" value="1"/>
</dbReference>
<evidence type="ECO:0000256" key="7">
    <source>
        <dbReference type="ARBA" id="ARBA00040167"/>
    </source>
</evidence>
<evidence type="ECO:0000256" key="4">
    <source>
        <dbReference type="ARBA" id="ARBA00023239"/>
    </source>
</evidence>
<dbReference type="SUPFAM" id="SSF69618">
    <property type="entry name" value="HemD-like"/>
    <property type="match status" value="1"/>
</dbReference>
<evidence type="ECO:0000259" key="10">
    <source>
        <dbReference type="Pfam" id="PF02602"/>
    </source>
</evidence>
<dbReference type="Gene3D" id="3.40.50.10090">
    <property type="match status" value="2"/>
</dbReference>
<evidence type="ECO:0000256" key="8">
    <source>
        <dbReference type="ARBA" id="ARBA00048617"/>
    </source>
</evidence>
<dbReference type="EC" id="4.2.1.75" evidence="3 9"/>
<evidence type="ECO:0000313" key="12">
    <source>
        <dbReference type="Proteomes" id="UP000722121"/>
    </source>
</evidence>
<evidence type="ECO:0000256" key="1">
    <source>
        <dbReference type="ARBA" id="ARBA00004772"/>
    </source>
</evidence>
<protein>
    <recommendedName>
        <fullName evidence="7 9">Uroporphyrinogen-III synthase</fullName>
        <ecNumber evidence="3 9">4.2.1.75</ecNumber>
    </recommendedName>
</protein>
<dbReference type="InterPro" id="IPR003754">
    <property type="entry name" value="4pyrrol_synth_uPrphyn_synth"/>
</dbReference>
<evidence type="ECO:0000256" key="6">
    <source>
        <dbReference type="ARBA" id="ARBA00037589"/>
    </source>
</evidence>
<reference evidence="11 12" key="1">
    <citation type="submission" date="2021-02" db="EMBL/GenBank/DDBJ databases">
        <title>Activity-based single-cell genomes from oceanic crustal fluid captures similar information to metagenomic and metatranscriptomic surveys with orders of magnitude less sampling.</title>
        <authorList>
            <person name="D'Angelo T.S."/>
            <person name="Orcutt B.N."/>
        </authorList>
    </citation>
    <scope>NUCLEOTIDE SEQUENCE [LARGE SCALE GENOMIC DNA]</scope>
    <source>
        <strain evidence="11">AH-315-G07</strain>
    </source>
</reference>
<comment type="function">
    <text evidence="6 9">Catalyzes cyclization of the linear tetrapyrrole, hydroxymethylbilane, to the macrocyclic uroporphyrinogen III.</text>
</comment>
<dbReference type="PANTHER" id="PTHR38042">
    <property type="entry name" value="UROPORPHYRINOGEN-III SYNTHASE, CHLOROPLASTIC"/>
    <property type="match status" value="1"/>
</dbReference>
<keyword evidence="5 9" id="KW-0627">Porphyrin biosynthesis</keyword>